<name>A0A4Q8QGY3_9FLAO</name>
<evidence type="ECO:0008006" key="3">
    <source>
        <dbReference type="Google" id="ProtNLM"/>
    </source>
</evidence>
<organism evidence="1 2">
    <name type="scientific">Flagellimonas allohymeniacidonis</name>
    <dbReference type="NCBI Taxonomy" id="2517819"/>
    <lineage>
        <taxon>Bacteria</taxon>
        <taxon>Pseudomonadati</taxon>
        <taxon>Bacteroidota</taxon>
        <taxon>Flavobacteriia</taxon>
        <taxon>Flavobacteriales</taxon>
        <taxon>Flavobacteriaceae</taxon>
        <taxon>Flagellimonas</taxon>
    </lineage>
</organism>
<dbReference type="Gene3D" id="3.40.50.1450">
    <property type="entry name" value="HybD-like"/>
    <property type="match status" value="1"/>
</dbReference>
<sequence>MNWGPIAIVQYFQTLKKPFDRVIFLVAIERPERNIGDISVYQWLGHLPSEKQIQACVGDAATGVISVENLLVIGEHFKIWPEEVFLVDVEPGAEQAGEYLSAEVEAKIPEILRILEKLSQENYIVLETKKLRGDTLFEENV</sequence>
<dbReference type="Proteomes" id="UP000291981">
    <property type="component" value="Unassembled WGS sequence"/>
</dbReference>
<dbReference type="InterPro" id="IPR023430">
    <property type="entry name" value="Pept_HybD-like_dom_sf"/>
</dbReference>
<keyword evidence="2" id="KW-1185">Reference proteome</keyword>
<evidence type="ECO:0000313" key="2">
    <source>
        <dbReference type="Proteomes" id="UP000291981"/>
    </source>
</evidence>
<protein>
    <recommendedName>
        <fullName evidence="3">Hydrogenase maturation protease</fullName>
    </recommendedName>
</protein>
<gene>
    <name evidence="1" type="ORF">EW142_05585</name>
</gene>
<accession>A0A4Q8QGY3</accession>
<evidence type="ECO:0000313" key="1">
    <source>
        <dbReference type="EMBL" id="TAI49842.1"/>
    </source>
</evidence>
<dbReference type="AlphaFoldDB" id="A0A4Q8QGY3"/>
<reference evidence="1 2" key="1">
    <citation type="submission" date="2019-02" db="EMBL/GenBank/DDBJ databases">
        <title>Draft genome sequence of Muricauda sp. 176CP4-71.</title>
        <authorList>
            <person name="Park J.-S."/>
        </authorList>
    </citation>
    <scope>NUCLEOTIDE SEQUENCE [LARGE SCALE GENOMIC DNA]</scope>
    <source>
        <strain evidence="1 2">176CP4-71</strain>
    </source>
</reference>
<proteinExistence type="predicted"/>
<dbReference type="OrthoDB" id="1437991at2"/>
<comment type="caution">
    <text evidence="1">The sequence shown here is derived from an EMBL/GenBank/DDBJ whole genome shotgun (WGS) entry which is preliminary data.</text>
</comment>
<dbReference type="EMBL" id="SGIU01000001">
    <property type="protein sequence ID" value="TAI49842.1"/>
    <property type="molecule type" value="Genomic_DNA"/>
</dbReference>
<dbReference type="SUPFAM" id="SSF53163">
    <property type="entry name" value="HybD-like"/>
    <property type="match status" value="1"/>
</dbReference>